<dbReference type="EMBL" id="UFVD01000001">
    <property type="protein sequence ID" value="SUX10294.1"/>
    <property type="molecule type" value="Genomic_DNA"/>
</dbReference>
<evidence type="ECO:0000256" key="3">
    <source>
        <dbReference type="ARBA" id="ARBA00014376"/>
    </source>
</evidence>
<evidence type="ECO:0000256" key="2">
    <source>
        <dbReference type="ARBA" id="ARBA00009677"/>
    </source>
</evidence>
<keyword evidence="7" id="KW-0282">Flagellum</keyword>
<dbReference type="InterPro" id="IPR019776">
    <property type="entry name" value="Flagellar_basal_body_rod_CS"/>
</dbReference>
<dbReference type="InterPro" id="IPR006300">
    <property type="entry name" value="FlgB"/>
</dbReference>
<organism evidence="7 8">
    <name type="scientific">Campylobacter sputorum subsp. sputorum</name>
    <dbReference type="NCBI Taxonomy" id="32024"/>
    <lineage>
        <taxon>Bacteria</taxon>
        <taxon>Pseudomonadati</taxon>
        <taxon>Campylobacterota</taxon>
        <taxon>Epsilonproteobacteria</taxon>
        <taxon>Campylobacterales</taxon>
        <taxon>Campylobacteraceae</taxon>
        <taxon>Campylobacter</taxon>
    </lineage>
</organism>
<dbReference type="OrthoDB" id="9788334at2"/>
<evidence type="ECO:0000313" key="7">
    <source>
        <dbReference type="EMBL" id="SUX10294.1"/>
    </source>
</evidence>
<gene>
    <name evidence="7" type="primary">flgB_1</name>
    <name evidence="7" type="ORF">NCTC12475_00481</name>
</gene>
<keyword evidence="7" id="KW-0969">Cilium</keyword>
<proteinExistence type="inferred from homology"/>
<name>A0A381DHX0_9BACT</name>
<evidence type="ECO:0000256" key="6">
    <source>
        <dbReference type="PIRNR" id="PIRNR002889"/>
    </source>
</evidence>
<protein>
    <recommendedName>
        <fullName evidence="3 6">Flagellar basal body rod protein FlgB</fullName>
    </recommendedName>
</protein>
<sequence>MFAGINTTKAKPLLEQALSGRNLRNQLISSNLANVSTPFYKARDVDFESALKEKVEEIYNNKQNQILQLAQTNDAHFPRVDFPKNSFGTIYLRDGHMARNDANTVDLDVETSEMSKNAMMISAIDAALSKSGAIFKAVIEASGKI</sequence>
<evidence type="ECO:0000256" key="4">
    <source>
        <dbReference type="ARBA" id="ARBA00023143"/>
    </source>
</evidence>
<evidence type="ECO:0000256" key="1">
    <source>
        <dbReference type="ARBA" id="ARBA00004117"/>
    </source>
</evidence>
<dbReference type="GO" id="GO:0030694">
    <property type="term" value="C:bacterial-type flagellum basal body, rod"/>
    <property type="evidence" value="ECO:0007669"/>
    <property type="project" value="InterPro"/>
</dbReference>
<evidence type="ECO:0000313" key="8">
    <source>
        <dbReference type="Proteomes" id="UP000254920"/>
    </source>
</evidence>
<accession>A0A381DHX0</accession>
<dbReference type="AlphaFoldDB" id="A0A381DHX0"/>
<comment type="similarity">
    <text evidence="2 6">Belongs to the flagella basal body rod proteins family.</text>
</comment>
<dbReference type="NCBIfam" id="TIGR01396">
    <property type="entry name" value="FlgB"/>
    <property type="match status" value="1"/>
</dbReference>
<comment type="subcellular location">
    <subcellularLocation>
        <location evidence="1 6">Bacterial flagellum basal body</location>
    </subcellularLocation>
</comment>
<reference evidence="7 8" key="1">
    <citation type="submission" date="2018-06" db="EMBL/GenBank/DDBJ databases">
        <authorList>
            <consortium name="Pathogen Informatics"/>
            <person name="Doyle S."/>
        </authorList>
    </citation>
    <scope>NUCLEOTIDE SEQUENCE [LARGE SCALE GENOMIC DNA]</scope>
    <source>
        <strain evidence="7 8">NCTC12475</strain>
    </source>
</reference>
<keyword evidence="7" id="KW-0966">Cell projection</keyword>
<dbReference type="STRING" id="32024.GCA_000788295_00606"/>
<evidence type="ECO:0000256" key="5">
    <source>
        <dbReference type="ARBA" id="ARBA00024934"/>
    </source>
</evidence>
<dbReference type="PROSITE" id="PS00588">
    <property type="entry name" value="FLAGELLA_BB_ROD"/>
    <property type="match status" value="1"/>
</dbReference>
<keyword evidence="4 6" id="KW-0975">Bacterial flagellum</keyword>
<dbReference type="GeneID" id="93090921"/>
<dbReference type="Proteomes" id="UP000254920">
    <property type="component" value="Unassembled WGS sequence"/>
</dbReference>
<comment type="subunit">
    <text evidence="6">The basal body constitutes a major portion of the flagellar organelle and consists of a number of rings mounted on a central rod.</text>
</comment>
<dbReference type="GO" id="GO:0071973">
    <property type="term" value="P:bacterial-type flagellum-dependent cell motility"/>
    <property type="evidence" value="ECO:0007669"/>
    <property type="project" value="InterPro"/>
</dbReference>
<keyword evidence="8" id="KW-1185">Reference proteome</keyword>
<dbReference type="RefSeq" id="WP_089182721.1">
    <property type="nucleotide sequence ID" value="NZ_CP043427.1"/>
</dbReference>
<dbReference type="PIRSF" id="PIRSF002889">
    <property type="entry name" value="Rod_FlgB"/>
    <property type="match status" value="1"/>
</dbReference>
<comment type="function">
    <text evidence="5 6">Structural component of flagellum, the bacterial motility apparatus. Part of the rod structure of flagellar basal body.</text>
</comment>